<accession>A0AAW5TLE2</accession>
<name>A0AAW5TLE2_9LACT</name>
<sequence length="31" mass="3563">MRPEEAIEAVDKGNFDFVEISVSKLNPEFNH</sequence>
<dbReference type="Proteomes" id="UP001207687">
    <property type="component" value="Unassembled WGS sequence"/>
</dbReference>
<reference evidence="1" key="1">
    <citation type="submission" date="2023-08" db="EMBL/GenBank/DDBJ databases">
        <title>Genomic analyses of the natural microbiome of Caenorhabditis elegans.</title>
        <authorList>
            <person name="Samuel B."/>
        </authorList>
    </citation>
    <scope>NUCLEOTIDE SEQUENCE</scope>
    <source>
        <strain evidence="1">BIGb0220</strain>
    </source>
</reference>
<dbReference type="AlphaFoldDB" id="A0AAW5TLE2"/>
<organism evidence="1 2">
    <name type="scientific">Lactococcus lactis</name>
    <dbReference type="NCBI Taxonomy" id="1358"/>
    <lineage>
        <taxon>Bacteria</taxon>
        <taxon>Bacillati</taxon>
        <taxon>Bacillota</taxon>
        <taxon>Bacilli</taxon>
        <taxon>Lactobacillales</taxon>
        <taxon>Streptococcaceae</taxon>
        <taxon>Lactococcus</taxon>
    </lineage>
</organism>
<protein>
    <submittedName>
        <fullName evidence="1">Uncharacterized protein</fullName>
    </submittedName>
</protein>
<dbReference type="EMBL" id="JAOQNN010000001">
    <property type="protein sequence ID" value="MCW2279602.1"/>
    <property type="molecule type" value="Genomic_DNA"/>
</dbReference>
<gene>
    <name evidence="1" type="ORF">M2256_000060</name>
</gene>
<evidence type="ECO:0000313" key="1">
    <source>
        <dbReference type="EMBL" id="MCW2279602.1"/>
    </source>
</evidence>
<comment type="caution">
    <text evidence="1">The sequence shown here is derived from an EMBL/GenBank/DDBJ whole genome shotgun (WGS) entry which is preliminary data.</text>
</comment>
<evidence type="ECO:0000313" key="2">
    <source>
        <dbReference type="Proteomes" id="UP001207687"/>
    </source>
</evidence>
<proteinExistence type="predicted"/>